<dbReference type="EMBL" id="CAJPVJ010002008">
    <property type="protein sequence ID" value="CAG2165647.1"/>
    <property type="molecule type" value="Genomic_DNA"/>
</dbReference>
<evidence type="ECO:0000313" key="1">
    <source>
        <dbReference type="EMBL" id="CAD7645397.1"/>
    </source>
</evidence>
<evidence type="ECO:0000313" key="2">
    <source>
        <dbReference type="Proteomes" id="UP000728032"/>
    </source>
</evidence>
<reference evidence="1" key="1">
    <citation type="submission" date="2020-11" db="EMBL/GenBank/DDBJ databases">
        <authorList>
            <person name="Tran Van P."/>
        </authorList>
    </citation>
    <scope>NUCLEOTIDE SEQUENCE</scope>
</reference>
<sequence>MHTYNYEKKRFADPPTDYYLRPYYLAMDSKTKDDCYLGRVELEVYYEYLLDFIRAISSLSSAYTTETYGTGTYNYYNSGQTRRWSGTGTSNGYYGVTGQPGTGRYYYGGTTYRPGGYTSSQRSGYTNYPYGTGSPGYGGHTGTYRVYGTGRPFTGGYYQGTTRGH</sequence>
<dbReference type="InterPro" id="IPR004245">
    <property type="entry name" value="DUF229"/>
</dbReference>
<organism evidence="1">
    <name type="scientific">Oppiella nova</name>
    <dbReference type="NCBI Taxonomy" id="334625"/>
    <lineage>
        <taxon>Eukaryota</taxon>
        <taxon>Metazoa</taxon>
        <taxon>Ecdysozoa</taxon>
        <taxon>Arthropoda</taxon>
        <taxon>Chelicerata</taxon>
        <taxon>Arachnida</taxon>
        <taxon>Acari</taxon>
        <taxon>Acariformes</taxon>
        <taxon>Sarcoptiformes</taxon>
        <taxon>Oribatida</taxon>
        <taxon>Brachypylina</taxon>
        <taxon>Oppioidea</taxon>
        <taxon>Oppiidae</taxon>
        <taxon>Oppiella</taxon>
    </lineage>
</organism>
<keyword evidence="2" id="KW-1185">Reference proteome</keyword>
<accession>A0A7R9LPD6</accession>
<name>A0A7R9LPD6_9ACAR</name>
<dbReference type="Proteomes" id="UP000728032">
    <property type="component" value="Unassembled WGS sequence"/>
</dbReference>
<protein>
    <submittedName>
        <fullName evidence="1">Uncharacterized protein</fullName>
    </submittedName>
</protein>
<dbReference type="Pfam" id="PF02995">
    <property type="entry name" value="DUF229"/>
    <property type="match status" value="1"/>
</dbReference>
<proteinExistence type="predicted"/>
<dbReference type="EMBL" id="OC916833">
    <property type="protein sequence ID" value="CAD7645397.1"/>
    <property type="molecule type" value="Genomic_DNA"/>
</dbReference>
<gene>
    <name evidence="1" type="ORF">ONB1V03_LOCUS5186</name>
</gene>
<dbReference type="AlphaFoldDB" id="A0A7R9LPD6"/>